<accession>A0A7I7UE81</accession>
<evidence type="ECO:0000256" key="5">
    <source>
        <dbReference type="HAMAP-Rule" id="MF_00213"/>
    </source>
</evidence>
<evidence type="ECO:0000313" key="7">
    <source>
        <dbReference type="Proteomes" id="UP000467252"/>
    </source>
</evidence>
<sequence length="132" mass="13921">MVHGSPRAVPAAYRGVIRPDGACMHEMAITQSVVDAVCEHAAGRRVHSVRLEVGALCAVVPDAMQFCFELATEGTVADGARLDLDVQPGSARCRTCGENFVLPDLILLCPCGSADVEVVAGRDLKILSMEVS</sequence>
<dbReference type="PROSITE" id="PS01249">
    <property type="entry name" value="HYPA"/>
    <property type="match status" value="1"/>
</dbReference>
<protein>
    <recommendedName>
        <fullName evidence="5">Hydrogenase maturation factor HypA</fullName>
    </recommendedName>
</protein>
<dbReference type="GO" id="GO:0051604">
    <property type="term" value="P:protein maturation"/>
    <property type="evidence" value="ECO:0007669"/>
    <property type="project" value="InterPro"/>
</dbReference>
<organism evidence="6 7">
    <name type="scientific">Mycolicibacterium pulveris</name>
    <name type="common">Mycobacterium pulveris</name>
    <dbReference type="NCBI Taxonomy" id="36813"/>
    <lineage>
        <taxon>Bacteria</taxon>
        <taxon>Bacillati</taxon>
        <taxon>Actinomycetota</taxon>
        <taxon>Actinomycetes</taxon>
        <taxon>Mycobacteriales</taxon>
        <taxon>Mycobacteriaceae</taxon>
        <taxon>Mycolicibacterium</taxon>
    </lineage>
</organism>
<keyword evidence="4 5" id="KW-0862">Zinc</keyword>
<dbReference type="InterPro" id="IPR020538">
    <property type="entry name" value="Hydgase_Ni_incorp_HypA/HybF_CS"/>
</dbReference>
<feature type="binding site" evidence="5">
    <location>
        <position position="111"/>
    </location>
    <ligand>
        <name>Zn(2+)</name>
        <dbReference type="ChEBI" id="CHEBI:29105"/>
    </ligand>
</feature>
<evidence type="ECO:0000256" key="1">
    <source>
        <dbReference type="ARBA" id="ARBA00010748"/>
    </source>
</evidence>
<dbReference type="Pfam" id="PF01155">
    <property type="entry name" value="HypA"/>
    <property type="match status" value="1"/>
</dbReference>
<keyword evidence="2 5" id="KW-0533">Nickel</keyword>
<dbReference type="EMBL" id="AP022599">
    <property type="protein sequence ID" value="BBY78999.1"/>
    <property type="molecule type" value="Genomic_DNA"/>
</dbReference>
<dbReference type="PANTHER" id="PTHR34535">
    <property type="entry name" value="HYDROGENASE MATURATION FACTOR HYPA"/>
    <property type="match status" value="1"/>
</dbReference>
<feature type="binding site" evidence="5">
    <location>
        <position position="96"/>
    </location>
    <ligand>
        <name>Zn(2+)</name>
        <dbReference type="ChEBI" id="CHEBI:29105"/>
    </ligand>
</feature>
<keyword evidence="3 5" id="KW-0479">Metal-binding</keyword>
<keyword evidence="7" id="KW-1185">Reference proteome</keyword>
<name>A0A7I7UE81_MYCPV</name>
<comment type="similarity">
    <text evidence="1 5">Belongs to the HypA/HybF family.</text>
</comment>
<dbReference type="HAMAP" id="MF_00213">
    <property type="entry name" value="HypA_HybF"/>
    <property type="match status" value="1"/>
</dbReference>
<dbReference type="AlphaFoldDB" id="A0A7I7UE81"/>
<dbReference type="NCBIfam" id="TIGR00100">
    <property type="entry name" value="hypA"/>
    <property type="match status" value="1"/>
</dbReference>
<feature type="binding site" evidence="5">
    <location>
        <position position="109"/>
    </location>
    <ligand>
        <name>Zn(2+)</name>
        <dbReference type="ChEBI" id="CHEBI:29105"/>
    </ligand>
</feature>
<proteinExistence type="inferred from homology"/>
<reference evidence="6 7" key="1">
    <citation type="journal article" date="2019" name="Emerg. Microbes Infect.">
        <title>Comprehensive subspecies identification of 175 nontuberculous mycobacteria species based on 7547 genomic profiles.</title>
        <authorList>
            <person name="Matsumoto Y."/>
            <person name="Kinjo T."/>
            <person name="Motooka D."/>
            <person name="Nabeya D."/>
            <person name="Jung N."/>
            <person name="Uechi K."/>
            <person name="Horii T."/>
            <person name="Iida T."/>
            <person name="Fujita J."/>
            <person name="Nakamura S."/>
        </authorList>
    </citation>
    <scope>NUCLEOTIDE SEQUENCE [LARGE SCALE GENOMIC DNA]</scope>
    <source>
        <strain evidence="6 7">JCM 6370</strain>
    </source>
</reference>
<feature type="binding site" evidence="5">
    <location>
        <position position="93"/>
    </location>
    <ligand>
        <name>Zn(2+)</name>
        <dbReference type="ChEBI" id="CHEBI:29105"/>
    </ligand>
</feature>
<evidence type="ECO:0000313" key="6">
    <source>
        <dbReference type="EMBL" id="BBY78999.1"/>
    </source>
</evidence>
<dbReference type="PIRSF" id="PIRSF004761">
    <property type="entry name" value="Hydrgn_mat_HypA"/>
    <property type="match status" value="1"/>
</dbReference>
<comment type="function">
    <text evidence="5">Involved in the maturation of [NiFe] hydrogenases. Required for nickel insertion into the metal center of the hydrogenase.</text>
</comment>
<dbReference type="Gene3D" id="3.30.2320.80">
    <property type="match status" value="1"/>
</dbReference>
<dbReference type="GO" id="GO:0008270">
    <property type="term" value="F:zinc ion binding"/>
    <property type="evidence" value="ECO:0007669"/>
    <property type="project" value="UniProtKB-UniRule"/>
</dbReference>
<feature type="binding site" evidence="5">
    <location>
        <position position="25"/>
    </location>
    <ligand>
        <name>Ni(2+)</name>
        <dbReference type="ChEBI" id="CHEBI:49786"/>
    </ligand>
</feature>
<dbReference type="InterPro" id="IPR000688">
    <property type="entry name" value="HypA/HybF"/>
</dbReference>
<dbReference type="PANTHER" id="PTHR34535:SF3">
    <property type="entry name" value="HYDROGENASE MATURATION FACTOR HYPA"/>
    <property type="match status" value="1"/>
</dbReference>
<evidence type="ECO:0000256" key="2">
    <source>
        <dbReference type="ARBA" id="ARBA00022596"/>
    </source>
</evidence>
<dbReference type="Proteomes" id="UP000467252">
    <property type="component" value="Chromosome"/>
</dbReference>
<evidence type="ECO:0000256" key="3">
    <source>
        <dbReference type="ARBA" id="ARBA00022723"/>
    </source>
</evidence>
<evidence type="ECO:0000256" key="4">
    <source>
        <dbReference type="ARBA" id="ARBA00022833"/>
    </source>
</evidence>
<dbReference type="GO" id="GO:0016151">
    <property type="term" value="F:nickel cation binding"/>
    <property type="evidence" value="ECO:0007669"/>
    <property type="project" value="UniProtKB-UniRule"/>
</dbReference>
<gene>
    <name evidence="5 6" type="primary">hypA</name>
    <name evidence="6" type="ORF">MPUL_01570</name>
</gene>